<protein>
    <submittedName>
        <fullName evidence="7">Solute carrier family 2, facilitated glucose transporter member 8-like</fullName>
    </submittedName>
</protein>
<feature type="non-terminal residue" evidence="7">
    <location>
        <position position="1"/>
    </location>
</feature>
<keyword evidence="3 5" id="KW-1133">Transmembrane helix</keyword>
<evidence type="ECO:0000256" key="2">
    <source>
        <dbReference type="ARBA" id="ARBA00022692"/>
    </source>
</evidence>
<keyword evidence="4 5" id="KW-0472">Membrane</keyword>
<dbReference type="InterPro" id="IPR050549">
    <property type="entry name" value="MFS_Trehalose_Transporter"/>
</dbReference>
<feature type="transmembrane region" description="Helical" evidence="5">
    <location>
        <begin position="61"/>
        <end position="79"/>
    </location>
</feature>
<evidence type="ECO:0000256" key="1">
    <source>
        <dbReference type="ARBA" id="ARBA00004141"/>
    </source>
</evidence>
<feature type="transmembrane region" description="Helical" evidence="5">
    <location>
        <begin position="91"/>
        <end position="109"/>
    </location>
</feature>
<evidence type="ECO:0000256" key="4">
    <source>
        <dbReference type="ARBA" id="ARBA00023136"/>
    </source>
</evidence>
<proteinExistence type="predicted"/>
<dbReference type="Pfam" id="PF00083">
    <property type="entry name" value="Sugar_tr"/>
    <property type="match status" value="1"/>
</dbReference>
<dbReference type="AlphaFoldDB" id="A0A6P7H810"/>
<feature type="non-terminal residue" evidence="7">
    <location>
        <position position="128"/>
    </location>
</feature>
<dbReference type="Gene3D" id="1.20.1250.20">
    <property type="entry name" value="MFS general substrate transporter like domains"/>
    <property type="match status" value="1"/>
</dbReference>
<name>A0A6P7H810_DIAVI</name>
<evidence type="ECO:0000313" key="7">
    <source>
        <dbReference type="RefSeq" id="XP_028153833.1"/>
    </source>
</evidence>
<reference evidence="7" key="1">
    <citation type="submission" date="2025-08" db="UniProtKB">
        <authorList>
            <consortium name="RefSeq"/>
        </authorList>
    </citation>
    <scope>IDENTIFICATION</scope>
    <source>
        <tissue evidence="7">Whole insect</tissue>
    </source>
</reference>
<keyword evidence="2 5" id="KW-0812">Transmembrane</keyword>
<dbReference type="InterPro" id="IPR005828">
    <property type="entry name" value="MFS_sugar_transport-like"/>
</dbReference>
<evidence type="ECO:0000256" key="5">
    <source>
        <dbReference type="SAM" id="Phobius"/>
    </source>
</evidence>
<sequence length="128" mass="13468">CMLMILSSASTLWIVVGIQMLEKITFLDIYYVNILNALLPAGIVAGTIIFSVAAELIGRKLTLLSISIPYAIAFTVFQFAKSIHVACIGRVIAGIAVGGSHVVLPIYIAEVAKPSSRGALGSMMTIGS</sequence>
<gene>
    <name evidence="7" type="primary">LOC114347314</name>
</gene>
<dbReference type="PROSITE" id="PS00217">
    <property type="entry name" value="SUGAR_TRANSPORT_2"/>
    <property type="match status" value="1"/>
</dbReference>
<dbReference type="InterPro" id="IPR005829">
    <property type="entry name" value="Sugar_transporter_CS"/>
</dbReference>
<dbReference type="PROSITE" id="PS50850">
    <property type="entry name" value="MFS"/>
    <property type="match status" value="1"/>
</dbReference>
<dbReference type="RefSeq" id="XP_028153833.1">
    <property type="nucleotide sequence ID" value="XM_028298032.1"/>
</dbReference>
<comment type="subcellular location">
    <subcellularLocation>
        <location evidence="1">Membrane</location>
        <topology evidence="1">Multi-pass membrane protein</topology>
    </subcellularLocation>
</comment>
<accession>A0A6P7H810</accession>
<dbReference type="SUPFAM" id="SSF103473">
    <property type="entry name" value="MFS general substrate transporter"/>
    <property type="match status" value="1"/>
</dbReference>
<dbReference type="InterPro" id="IPR036259">
    <property type="entry name" value="MFS_trans_sf"/>
</dbReference>
<dbReference type="GO" id="GO:0022857">
    <property type="term" value="F:transmembrane transporter activity"/>
    <property type="evidence" value="ECO:0007669"/>
    <property type="project" value="InterPro"/>
</dbReference>
<evidence type="ECO:0000256" key="3">
    <source>
        <dbReference type="ARBA" id="ARBA00022989"/>
    </source>
</evidence>
<organism evidence="7">
    <name type="scientific">Diabrotica virgifera virgifera</name>
    <name type="common">western corn rootworm</name>
    <dbReference type="NCBI Taxonomy" id="50390"/>
    <lineage>
        <taxon>Eukaryota</taxon>
        <taxon>Metazoa</taxon>
        <taxon>Ecdysozoa</taxon>
        <taxon>Arthropoda</taxon>
        <taxon>Hexapoda</taxon>
        <taxon>Insecta</taxon>
        <taxon>Pterygota</taxon>
        <taxon>Neoptera</taxon>
        <taxon>Endopterygota</taxon>
        <taxon>Coleoptera</taxon>
        <taxon>Polyphaga</taxon>
        <taxon>Cucujiformia</taxon>
        <taxon>Chrysomeloidea</taxon>
        <taxon>Chrysomelidae</taxon>
        <taxon>Galerucinae</taxon>
        <taxon>Diabroticina</taxon>
        <taxon>Diabroticites</taxon>
        <taxon>Diabrotica</taxon>
    </lineage>
</organism>
<evidence type="ECO:0000259" key="6">
    <source>
        <dbReference type="PROSITE" id="PS50850"/>
    </source>
</evidence>
<feature type="domain" description="Major facilitator superfamily (MFS) profile" evidence="6">
    <location>
        <begin position="1"/>
        <end position="128"/>
    </location>
</feature>
<dbReference type="GO" id="GO:0016020">
    <property type="term" value="C:membrane"/>
    <property type="evidence" value="ECO:0007669"/>
    <property type="project" value="UniProtKB-SubCell"/>
</dbReference>
<dbReference type="PANTHER" id="PTHR48021:SF47">
    <property type="entry name" value="GH17672P"/>
    <property type="match status" value="1"/>
</dbReference>
<dbReference type="PANTHER" id="PTHR48021">
    <property type="match status" value="1"/>
</dbReference>
<dbReference type="InParanoid" id="A0A6P7H810"/>
<feature type="transmembrane region" description="Helical" evidence="5">
    <location>
        <begin position="30"/>
        <end position="54"/>
    </location>
</feature>
<dbReference type="InterPro" id="IPR020846">
    <property type="entry name" value="MFS_dom"/>
</dbReference>